<feature type="repeat" description="ANK" evidence="3">
    <location>
        <begin position="470"/>
        <end position="502"/>
    </location>
</feature>
<evidence type="ECO:0000313" key="6">
    <source>
        <dbReference type="EMBL" id="RNJ56841.1"/>
    </source>
</evidence>
<dbReference type="RefSeq" id="XP_028494999.1">
    <property type="nucleotide sequence ID" value="XM_028640977.1"/>
</dbReference>
<dbReference type="Pfam" id="PF20150">
    <property type="entry name" value="2EXR"/>
    <property type="match status" value="1"/>
</dbReference>
<feature type="domain" description="2EXR" evidence="5">
    <location>
        <begin position="40"/>
        <end position="117"/>
    </location>
</feature>
<comment type="caution">
    <text evidence="6">The sequence shown here is derived from an EMBL/GenBank/DDBJ whole genome shotgun (WGS) entry which is preliminary data.</text>
</comment>
<dbReference type="STRING" id="1051616.A0A3M9Y9A0"/>
<feature type="compositionally biased region" description="Basic and acidic residues" evidence="4">
    <location>
        <begin position="252"/>
        <end position="263"/>
    </location>
</feature>
<dbReference type="Gene3D" id="1.25.40.20">
    <property type="entry name" value="Ankyrin repeat-containing domain"/>
    <property type="match status" value="1"/>
</dbReference>
<dbReference type="InterPro" id="IPR002110">
    <property type="entry name" value="Ankyrin_rpt"/>
</dbReference>
<dbReference type="Proteomes" id="UP000267145">
    <property type="component" value="Unassembled WGS sequence"/>
</dbReference>
<feature type="region of interest" description="Disordered" evidence="4">
    <location>
        <begin position="188"/>
        <end position="263"/>
    </location>
</feature>
<dbReference type="GeneID" id="39610546"/>
<dbReference type="EMBL" id="RBVV01000050">
    <property type="protein sequence ID" value="RNJ56841.1"/>
    <property type="molecule type" value="Genomic_DNA"/>
</dbReference>
<keyword evidence="1" id="KW-0677">Repeat</keyword>
<dbReference type="AlphaFoldDB" id="A0A3M9Y9A0"/>
<proteinExistence type="predicted"/>
<keyword evidence="7" id="KW-1185">Reference proteome</keyword>
<dbReference type="PROSITE" id="PS50088">
    <property type="entry name" value="ANK_REPEAT"/>
    <property type="match status" value="3"/>
</dbReference>
<sequence length="554" mass="61382">MAETQHFIVKALADRAPGQQSCPEQKAMGQLETTVIANVFHKFERLPVEIRVYIWTMALPAGRIWEVYDDADDEEPRFYNPRPPPRIRGACREAWRVTEVTGCWALDYMWFNKYRDVFLVPDELDCGFTNISLVEELFPSVPTIAVDGHHRRQAQVWLPPMLLIRDSADPSRDPTTAELHSDAVRFHGFLEPPASSPPKFRLKRSSSDDAMNHAATRHNGDANDALSSPRRVLHGQSQEGQESPGTKAAARAQEKREASRRIEELSDTEFDVWTTPYSSHRLASSDHFLQQPVYEIHQTGADVTPGITYDMVDNAPAPLNGVEANPTEPYDYAFETEIPSWEAQLFEELVESGVLDNAAATATTPATLNATTSSPPPTSDLCVATNPADATQPPARTIARTKTRLSQSQEALQAFRAKLLSIWTEHTGCTVSTKHDKPQPLLHAAARLGNCEMMQMLLDHGADINARDIEGRTPLLAAVEAYKGDAIIFLLEAGVDVNAHDEQGRTALSMAVEFDCEKAVDLFLRHGADPNLAGSDLLRSTHSGFTKGQRVIEE</sequence>
<evidence type="ECO:0000256" key="1">
    <source>
        <dbReference type="ARBA" id="ARBA00022737"/>
    </source>
</evidence>
<name>A0A3M9Y9A0_9PEZI</name>
<evidence type="ECO:0000256" key="4">
    <source>
        <dbReference type="SAM" id="MobiDB-lite"/>
    </source>
</evidence>
<dbReference type="InterPro" id="IPR036770">
    <property type="entry name" value="Ankyrin_rpt-contain_sf"/>
</dbReference>
<protein>
    <recommendedName>
        <fullName evidence="5">2EXR domain-containing protein</fullName>
    </recommendedName>
</protein>
<dbReference type="InterPro" id="IPR045518">
    <property type="entry name" value="2EXR"/>
</dbReference>
<feature type="repeat" description="ANK" evidence="3">
    <location>
        <begin position="437"/>
        <end position="469"/>
    </location>
</feature>
<evidence type="ECO:0000259" key="5">
    <source>
        <dbReference type="Pfam" id="PF20150"/>
    </source>
</evidence>
<feature type="compositionally biased region" description="Polar residues" evidence="4">
    <location>
        <begin position="235"/>
        <end position="244"/>
    </location>
</feature>
<dbReference type="PROSITE" id="PS50297">
    <property type="entry name" value="ANK_REP_REGION"/>
    <property type="match status" value="3"/>
</dbReference>
<dbReference type="SUPFAM" id="SSF48403">
    <property type="entry name" value="Ankyrin repeat"/>
    <property type="match status" value="1"/>
</dbReference>
<feature type="repeat" description="ANK" evidence="3">
    <location>
        <begin position="503"/>
        <end position="535"/>
    </location>
</feature>
<dbReference type="SMART" id="SM00248">
    <property type="entry name" value="ANK"/>
    <property type="match status" value="3"/>
</dbReference>
<evidence type="ECO:0000256" key="3">
    <source>
        <dbReference type="PROSITE-ProRule" id="PRU00023"/>
    </source>
</evidence>
<dbReference type="Pfam" id="PF12796">
    <property type="entry name" value="Ank_2"/>
    <property type="match status" value="1"/>
</dbReference>
<organism evidence="6 7">
    <name type="scientific">Verticillium nonalfalfae</name>
    <dbReference type="NCBI Taxonomy" id="1051616"/>
    <lineage>
        <taxon>Eukaryota</taxon>
        <taxon>Fungi</taxon>
        <taxon>Dikarya</taxon>
        <taxon>Ascomycota</taxon>
        <taxon>Pezizomycotina</taxon>
        <taxon>Sordariomycetes</taxon>
        <taxon>Hypocreomycetidae</taxon>
        <taxon>Glomerellales</taxon>
        <taxon>Plectosphaerellaceae</taxon>
        <taxon>Verticillium</taxon>
    </lineage>
</organism>
<dbReference type="PANTHER" id="PTHR24171:SF9">
    <property type="entry name" value="ANKYRIN REPEAT DOMAIN-CONTAINING PROTEIN 39"/>
    <property type="match status" value="1"/>
</dbReference>
<evidence type="ECO:0000313" key="7">
    <source>
        <dbReference type="Proteomes" id="UP000267145"/>
    </source>
</evidence>
<evidence type="ECO:0000256" key="2">
    <source>
        <dbReference type="ARBA" id="ARBA00023043"/>
    </source>
</evidence>
<gene>
    <name evidence="6" type="ORF">D7B24_006857</name>
</gene>
<reference evidence="6 7" key="1">
    <citation type="submission" date="2018-10" db="EMBL/GenBank/DDBJ databases">
        <title>Genome sequence of Verticillium nonalfalfae VnAa140.</title>
        <authorList>
            <person name="Stajich J.E."/>
            <person name="Kasson M.T."/>
        </authorList>
    </citation>
    <scope>NUCLEOTIDE SEQUENCE [LARGE SCALE GENOMIC DNA]</scope>
    <source>
        <strain evidence="6 7">VnAa140</strain>
    </source>
</reference>
<accession>A0A3M9Y9A0</accession>
<dbReference type="PANTHER" id="PTHR24171">
    <property type="entry name" value="ANKYRIN REPEAT DOMAIN-CONTAINING PROTEIN 39-RELATED"/>
    <property type="match status" value="1"/>
</dbReference>
<keyword evidence="2 3" id="KW-0040">ANK repeat</keyword>